<evidence type="ECO:0008006" key="3">
    <source>
        <dbReference type="Google" id="ProtNLM"/>
    </source>
</evidence>
<organism evidence="1 2">
    <name type="scientific">Shouchella miscanthi</name>
    <dbReference type="NCBI Taxonomy" id="2598861"/>
    <lineage>
        <taxon>Bacteria</taxon>
        <taxon>Bacillati</taxon>
        <taxon>Bacillota</taxon>
        <taxon>Bacilli</taxon>
        <taxon>Bacillales</taxon>
        <taxon>Bacillaceae</taxon>
        <taxon>Shouchella</taxon>
    </lineage>
</organism>
<proteinExistence type="predicted"/>
<evidence type="ECO:0000313" key="1">
    <source>
        <dbReference type="EMBL" id="MED4129360.1"/>
    </source>
</evidence>
<protein>
    <recommendedName>
        <fullName evidence="3">Glycine zipper family protein</fullName>
    </recommendedName>
</protein>
<dbReference type="Proteomes" id="UP001341820">
    <property type="component" value="Unassembled WGS sequence"/>
</dbReference>
<reference evidence="1 2" key="1">
    <citation type="submission" date="2023-03" db="EMBL/GenBank/DDBJ databases">
        <title>Bacillus Genome Sequencing.</title>
        <authorList>
            <person name="Dunlap C."/>
        </authorList>
    </citation>
    <scope>NUCLEOTIDE SEQUENCE [LARGE SCALE GENOMIC DNA]</scope>
    <source>
        <strain evidence="1 2">B-4107</strain>
    </source>
</reference>
<evidence type="ECO:0000313" key="2">
    <source>
        <dbReference type="Proteomes" id="UP001341820"/>
    </source>
</evidence>
<gene>
    <name evidence="1" type="ORF">P5F74_14550</name>
</gene>
<keyword evidence="2" id="KW-1185">Reference proteome</keyword>
<comment type="caution">
    <text evidence="1">The sequence shown here is derived from an EMBL/GenBank/DDBJ whole genome shotgun (WGS) entry which is preliminary data.</text>
</comment>
<dbReference type="EMBL" id="JAROAS010000029">
    <property type="protein sequence ID" value="MED4129360.1"/>
    <property type="molecule type" value="Genomic_DNA"/>
</dbReference>
<dbReference type="RefSeq" id="WP_328238006.1">
    <property type="nucleotide sequence ID" value="NZ_JAROAS010000029.1"/>
</dbReference>
<sequence length="56" mass="5893">MNGSLLVSMLAGIALGFVAAESIGALLGLCAGILFHIANRLDSIHQVIKENEKRSE</sequence>
<accession>A0ABU6NQ57</accession>
<name>A0ABU6NQ57_9BACI</name>